<sequence length="72" mass="7271">MKSKRLAAVLMSGALAAGTLAGCGGGGNSSGGEGGDSGSGKIELEFFTQKREAADTFEKIITSSTRARMKSK</sequence>
<comment type="caution">
    <text evidence="2">The sequence shown here is derived from an EMBL/GenBank/DDBJ whole genome shotgun (WGS) entry which is preliminary data.</text>
</comment>
<name>A0A9X5H836_9FIRM</name>
<keyword evidence="1" id="KW-0732">Signal</keyword>
<evidence type="ECO:0000313" key="3">
    <source>
        <dbReference type="Proteomes" id="UP000474104"/>
    </source>
</evidence>
<feature type="signal peptide" evidence="1">
    <location>
        <begin position="1"/>
        <end position="21"/>
    </location>
</feature>
<dbReference type="AlphaFoldDB" id="A0A9X5H836"/>
<accession>A0A9X5H836</accession>
<dbReference type="EMBL" id="VIRB01000084">
    <property type="protein sequence ID" value="NDO69821.1"/>
    <property type="molecule type" value="Genomic_DNA"/>
</dbReference>
<reference evidence="2 3" key="1">
    <citation type="submission" date="2019-07" db="EMBL/GenBank/DDBJ databases">
        <title>Draft genome sequences of 15 bacterial species constituting the stable defined intestinal microbiota of the GM15 gnotobiotic mouse model.</title>
        <authorList>
            <person name="Elie C."/>
            <person name="Mathieu A."/>
            <person name="Saliou A."/>
            <person name="Darnaud M."/>
            <person name="Leulier F."/>
            <person name="Tamellini A."/>
        </authorList>
    </citation>
    <scope>NUCLEOTIDE SEQUENCE [LARGE SCALE GENOMIC DNA]</scope>
    <source>
        <strain evidence="3">ASF 502</strain>
    </source>
</reference>
<dbReference type="PROSITE" id="PS51257">
    <property type="entry name" value="PROKAR_LIPOPROTEIN"/>
    <property type="match status" value="1"/>
</dbReference>
<feature type="chain" id="PRO_5040727494" description="Carbohydrate ABC transporter substrate-binding protein" evidence="1">
    <location>
        <begin position="22"/>
        <end position="72"/>
    </location>
</feature>
<dbReference type="RefSeq" id="WP_004075678.1">
    <property type="nucleotide sequence ID" value="NZ_VIRB01000084.1"/>
</dbReference>
<gene>
    <name evidence="2" type="ORF">FMM80_14535</name>
</gene>
<organism evidence="2 3">
    <name type="scientific">Schaedlerella arabinosiphila</name>
    <dbReference type="NCBI Taxonomy" id="2044587"/>
    <lineage>
        <taxon>Bacteria</taxon>
        <taxon>Bacillati</taxon>
        <taxon>Bacillota</taxon>
        <taxon>Clostridia</taxon>
        <taxon>Lachnospirales</taxon>
        <taxon>Lachnospiraceae</taxon>
        <taxon>Schaedlerella</taxon>
    </lineage>
</organism>
<evidence type="ECO:0000256" key="1">
    <source>
        <dbReference type="SAM" id="SignalP"/>
    </source>
</evidence>
<dbReference type="Proteomes" id="UP000474104">
    <property type="component" value="Unassembled WGS sequence"/>
</dbReference>
<protein>
    <recommendedName>
        <fullName evidence="4">Carbohydrate ABC transporter substrate-binding protein</fullName>
    </recommendedName>
</protein>
<evidence type="ECO:0008006" key="4">
    <source>
        <dbReference type="Google" id="ProtNLM"/>
    </source>
</evidence>
<evidence type="ECO:0000313" key="2">
    <source>
        <dbReference type="EMBL" id="NDO69821.1"/>
    </source>
</evidence>
<proteinExistence type="predicted"/>